<reference evidence="3 4" key="1">
    <citation type="journal article" date="2021" name="Commun. Biol.">
        <title>The genome of Shorea leprosula (Dipterocarpaceae) highlights the ecological relevance of drought in aseasonal tropical rainforests.</title>
        <authorList>
            <person name="Ng K.K.S."/>
            <person name="Kobayashi M.J."/>
            <person name="Fawcett J.A."/>
            <person name="Hatakeyama M."/>
            <person name="Paape T."/>
            <person name="Ng C.H."/>
            <person name="Ang C.C."/>
            <person name="Tnah L.H."/>
            <person name="Lee C.T."/>
            <person name="Nishiyama T."/>
            <person name="Sese J."/>
            <person name="O'Brien M.J."/>
            <person name="Copetti D."/>
            <person name="Mohd Noor M.I."/>
            <person name="Ong R.C."/>
            <person name="Putra M."/>
            <person name="Sireger I.Z."/>
            <person name="Indrioko S."/>
            <person name="Kosugi Y."/>
            <person name="Izuno A."/>
            <person name="Isagi Y."/>
            <person name="Lee S.L."/>
            <person name="Shimizu K.K."/>
        </authorList>
    </citation>
    <scope>NUCLEOTIDE SEQUENCE [LARGE SCALE GENOMIC DNA]</scope>
    <source>
        <strain evidence="3">214</strain>
    </source>
</reference>
<dbReference type="EMBL" id="BPVZ01000016">
    <property type="protein sequence ID" value="GKV00667.1"/>
    <property type="molecule type" value="Genomic_DNA"/>
</dbReference>
<evidence type="ECO:0000259" key="2">
    <source>
        <dbReference type="Pfam" id="PF26130"/>
    </source>
</evidence>
<evidence type="ECO:0000313" key="4">
    <source>
        <dbReference type="Proteomes" id="UP001054252"/>
    </source>
</evidence>
<dbReference type="AlphaFoldDB" id="A0AAV5IFG7"/>
<proteinExistence type="predicted"/>
<gene>
    <name evidence="3" type="ORF">SLEP1_g13325</name>
</gene>
<accession>A0AAV5IFG7</accession>
<feature type="region of interest" description="Disordered" evidence="1">
    <location>
        <begin position="272"/>
        <end position="292"/>
    </location>
</feature>
<organism evidence="3 4">
    <name type="scientific">Rubroshorea leprosula</name>
    <dbReference type="NCBI Taxonomy" id="152421"/>
    <lineage>
        <taxon>Eukaryota</taxon>
        <taxon>Viridiplantae</taxon>
        <taxon>Streptophyta</taxon>
        <taxon>Embryophyta</taxon>
        <taxon>Tracheophyta</taxon>
        <taxon>Spermatophyta</taxon>
        <taxon>Magnoliopsida</taxon>
        <taxon>eudicotyledons</taxon>
        <taxon>Gunneridae</taxon>
        <taxon>Pentapetalae</taxon>
        <taxon>rosids</taxon>
        <taxon>malvids</taxon>
        <taxon>Malvales</taxon>
        <taxon>Dipterocarpaceae</taxon>
        <taxon>Rubroshorea</taxon>
    </lineage>
</organism>
<dbReference type="Proteomes" id="UP001054252">
    <property type="component" value="Unassembled WGS sequence"/>
</dbReference>
<dbReference type="Pfam" id="PF26130">
    <property type="entry name" value="PB1-like"/>
    <property type="match status" value="1"/>
</dbReference>
<feature type="compositionally biased region" description="Acidic residues" evidence="1">
    <location>
        <begin position="1"/>
        <end position="25"/>
    </location>
</feature>
<keyword evidence="4" id="KW-1185">Reference proteome</keyword>
<protein>
    <recommendedName>
        <fullName evidence="2">PB1-like domain-containing protein</fullName>
    </recommendedName>
</protein>
<feature type="domain" description="PB1-like" evidence="2">
    <location>
        <begin position="37"/>
        <end position="135"/>
    </location>
</feature>
<comment type="caution">
    <text evidence="3">The sequence shown here is derived from an EMBL/GenBank/DDBJ whole genome shotgun (WGS) entry which is preliminary data.</text>
</comment>
<evidence type="ECO:0000313" key="3">
    <source>
        <dbReference type="EMBL" id="GKV00667.1"/>
    </source>
</evidence>
<sequence length="334" mass="36645">MDPNDPEIVDVDLEPSEEILEDEGEHDSGNEAETKFVPIFIHLGERFIQEVGNSISYVDGECDDWIINRDKLTLFELYTKIGIAGYDADMVDQIWYLEPRKTITDGLKPIRNDHDIRDVLGVLKVEKKVHIYVSHVPDFAEIIPILPLLAPSDKITVADNPVEVEGRVENDHVDVEGRVEDAGRAVEVEGRVEDAGHAVEPGHRSERILSFGYAQKRATGVGDKGIPAITLTPAPTAPAPTAPAPIVPTVPAPIAPTVPAPIAPTVPAPMAPPSITATTPSGSSRRSRQFVTATNLQAQLWEKRRQKEGQKEEEALGRWAELLTKIHTDKQSNI</sequence>
<feature type="region of interest" description="Disordered" evidence="1">
    <location>
        <begin position="1"/>
        <end position="30"/>
    </location>
</feature>
<feature type="compositionally biased region" description="Polar residues" evidence="1">
    <location>
        <begin position="275"/>
        <end position="292"/>
    </location>
</feature>
<name>A0AAV5IFG7_9ROSI</name>
<evidence type="ECO:0000256" key="1">
    <source>
        <dbReference type="SAM" id="MobiDB-lite"/>
    </source>
</evidence>
<dbReference type="InterPro" id="IPR058594">
    <property type="entry name" value="PB1-like_dom_pln"/>
</dbReference>